<dbReference type="EMBL" id="CALNXJ010000033">
    <property type="protein sequence ID" value="CAH3139535.1"/>
    <property type="molecule type" value="Genomic_DNA"/>
</dbReference>
<comment type="caution">
    <text evidence="2">The sequence shown here is derived from an EMBL/GenBank/DDBJ whole genome shotgun (WGS) entry which is preliminary data.</text>
</comment>
<feature type="region of interest" description="Disordered" evidence="1">
    <location>
        <begin position="74"/>
        <end position="98"/>
    </location>
</feature>
<feature type="compositionally biased region" description="Basic residues" evidence="1">
    <location>
        <begin position="82"/>
        <end position="96"/>
    </location>
</feature>
<gene>
    <name evidence="2" type="ORF">PMEA_00018857</name>
</gene>
<feature type="non-terminal residue" evidence="2">
    <location>
        <position position="367"/>
    </location>
</feature>
<proteinExistence type="predicted"/>
<keyword evidence="3" id="KW-1185">Reference proteome</keyword>
<dbReference type="PANTHER" id="PTHR33995">
    <property type="entry name" value="PROTEIN CBG18546"/>
    <property type="match status" value="1"/>
</dbReference>
<reference evidence="2 3" key="1">
    <citation type="submission" date="2022-05" db="EMBL/GenBank/DDBJ databases">
        <authorList>
            <consortium name="Genoscope - CEA"/>
            <person name="William W."/>
        </authorList>
    </citation>
    <scope>NUCLEOTIDE SEQUENCE [LARGE SCALE GENOMIC DNA]</scope>
</reference>
<protein>
    <submittedName>
        <fullName evidence="2">Uncharacterized protein</fullName>
    </submittedName>
</protein>
<sequence>MPTDEVTFIKTLRHFGRSPGPMGYSNPKYMAFTATQARRFPNLVNLHSVMRKLRNGHLLTTSTFTTLNATKMDDITGDGNHPNKRGKGRNKSKFGKRNTISLSDSPYPITTISGPCETTIGGLQKLCSVCPAVTDLGPTRSPRYINELLCGGDQFCGIEGVQGICQNTVIIQDFLVITEKMFKTLISAVATTSVFLSCIEARPLNSTSTANITSPQRGIISTACTPRATRELEIQLQTHGSFNKRYQAITRDAAAKFPNLLNQTAPNTTTTSRPTSPFPKTNLTSVRTKGSRDQNGHRRLCTEWSAVTVLSPAYFPRYLNEIICDTNDRSCLSHTGQCNQGGVIVDILYDTGKCGSDGKQIWQVVNQ</sequence>
<accession>A0AAU9X7F4</accession>
<evidence type="ECO:0000256" key="1">
    <source>
        <dbReference type="SAM" id="MobiDB-lite"/>
    </source>
</evidence>
<evidence type="ECO:0000313" key="3">
    <source>
        <dbReference type="Proteomes" id="UP001159428"/>
    </source>
</evidence>
<dbReference type="Proteomes" id="UP001159428">
    <property type="component" value="Unassembled WGS sequence"/>
</dbReference>
<feature type="region of interest" description="Disordered" evidence="1">
    <location>
        <begin position="262"/>
        <end position="295"/>
    </location>
</feature>
<dbReference type="AlphaFoldDB" id="A0AAU9X7F4"/>
<feature type="compositionally biased region" description="Low complexity" evidence="1">
    <location>
        <begin position="264"/>
        <end position="281"/>
    </location>
</feature>
<name>A0AAU9X7F4_9CNID</name>
<organism evidence="2 3">
    <name type="scientific">Pocillopora meandrina</name>
    <dbReference type="NCBI Taxonomy" id="46732"/>
    <lineage>
        <taxon>Eukaryota</taxon>
        <taxon>Metazoa</taxon>
        <taxon>Cnidaria</taxon>
        <taxon>Anthozoa</taxon>
        <taxon>Hexacorallia</taxon>
        <taxon>Scleractinia</taxon>
        <taxon>Astrocoeniina</taxon>
        <taxon>Pocilloporidae</taxon>
        <taxon>Pocillopora</taxon>
    </lineage>
</organism>
<evidence type="ECO:0000313" key="2">
    <source>
        <dbReference type="EMBL" id="CAH3139535.1"/>
    </source>
</evidence>
<dbReference type="SUPFAM" id="SSF57501">
    <property type="entry name" value="Cystine-knot cytokines"/>
    <property type="match status" value="2"/>
</dbReference>
<dbReference type="PANTHER" id="PTHR33995:SF7">
    <property type="entry name" value="BURSICON SUBUNIT ALPHA-RELATED"/>
    <property type="match status" value="1"/>
</dbReference>
<dbReference type="InterPro" id="IPR029034">
    <property type="entry name" value="Cystine-knot_cytokine"/>
</dbReference>